<dbReference type="SUPFAM" id="SSF143011">
    <property type="entry name" value="RelE-like"/>
    <property type="match status" value="1"/>
</dbReference>
<gene>
    <name evidence="3" type="ORF">GCM10011614_35580</name>
</gene>
<comment type="caution">
    <text evidence="3">The sequence shown here is derived from an EMBL/GenBank/DDBJ whole genome shotgun (WGS) entry which is preliminary data.</text>
</comment>
<dbReference type="RefSeq" id="WP_189622620.1">
    <property type="nucleotide sequence ID" value="NZ_BMZA01000048.1"/>
</dbReference>
<dbReference type="NCBIfam" id="TIGR02385">
    <property type="entry name" value="RelE_StbE"/>
    <property type="match status" value="1"/>
</dbReference>
<dbReference type="InterPro" id="IPR035093">
    <property type="entry name" value="RelE/ParE_toxin_dom_sf"/>
</dbReference>
<name>A0A918UL00_9SPHN</name>
<evidence type="ECO:0000256" key="1">
    <source>
        <dbReference type="ARBA" id="ARBA00006226"/>
    </source>
</evidence>
<accession>A0A918UL00</accession>
<dbReference type="InterPro" id="IPR051803">
    <property type="entry name" value="TA_system_RelE-like_toxin"/>
</dbReference>
<dbReference type="Gene3D" id="3.30.2310.20">
    <property type="entry name" value="RelE-like"/>
    <property type="match status" value="1"/>
</dbReference>
<reference evidence="3" key="2">
    <citation type="submission" date="2020-09" db="EMBL/GenBank/DDBJ databases">
        <authorList>
            <person name="Sun Q."/>
            <person name="Kim S."/>
        </authorList>
    </citation>
    <scope>NUCLEOTIDE SEQUENCE</scope>
    <source>
        <strain evidence="3">KCTC 32255</strain>
    </source>
</reference>
<dbReference type="PANTHER" id="PTHR33755">
    <property type="entry name" value="TOXIN PARE1-RELATED"/>
    <property type="match status" value="1"/>
</dbReference>
<organism evidence="3 4">
    <name type="scientific">Novosphingobium colocasiae</name>
    <dbReference type="NCBI Taxonomy" id="1256513"/>
    <lineage>
        <taxon>Bacteria</taxon>
        <taxon>Pseudomonadati</taxon>
        <taxon>Pseudomonadota</taxon>
        <taxon>Alphaproteobacteria</taxon>
        <taxon>Sphingomonadales</taxon>
        <taxon>Sphingomonadaceae</taxon>
        <taxon>Novosphingobium</taxon>
    </lineage>
</organism>
<dbReference type="Pfam" id="PF05016">
    <property type="entry name" value="ParE_toxin"/>
    <property type="match status" value="1"/>
</dbReference>
<sequence length="94" mass="10836">MKIVWTPEAERDRSAIWDYHVSRDPAAALRIDQLFSEAVAKLTNFPMLGHAGIVAGTRELTPHRSYRIIYEVLDDTVWILVVIHTARQWPPLQD</sequence>
<evidence type="ECO:0000256" key="2">
    <source>
        <dbReference type="ARBA" id="ARBA00022649"/>
    </source>
</evidence>
<dbReference type="Proteomes" id="UP000648075">
    <property type="component" value="Unassembled WGS sequence"/>
</dbReference>
<dbReference type="EMBL" id="BMZA01000048">
    <property type="protein sequence ID" value="GGZ18116.1"/>
    <property type="molecule type" value="Genomic_DNA"/>
</dbReference>
<dbReference type="AlphaFoldDB" id="A0A918UL00"/>
<evidence type="ECO:0000313" key="4">
    <source>
        <dbReference type="Proteomes" id="UP000648075"/>
    </source>
</evidence>
<reference evidence="3" key="1">
    <citation type="journal article" date="2014" name="Int. J. Syst. Evol. Microbiol.">
        <title>Complete genome sequence of Corynebacterium casei LMG S-19264T (=DSM 44701T), isolated from a smear-ripened cheese.</title>
        <authorList>
            <consortium name="US DOE Joint Genome Institute (JGI-PGF)"/>
            <person name="Walter F."/>
            <person name="Albersmeier A."/>
            <person name="Kalinowski J."/>
            <person name="Ruckert C."/>
        </authorList>
    </citation>
    <scope>NUCLEOTIDE SEQUENCE</scope>
    <source>
        <strain evidence="3">KCTC 32255</strain>
    </source>
</reference>
<dbReference type="InterPro" id="IPR007712">
    <property type="entry name" value="RelE/ParE_toxin"/>
</dbReference>
<evidence type="ECO:0000313" key="3">
    <source>
        <dbReference type="EMBL" id="GGZ18116.1"/>
    </source>
</evidence>
<protein>
    <recommendedName>
        <fullName evidence="5">Addiction module toxin RelE</fullName>
    </recommendedName>
</protein>
<dbReference type="PANTHER" id="PTHR33755:SF6">
    <property type="entry name" value="PLASMID STABILIZATION SYSTEM PROTEIN"/>
    <property type="match status" value="1"/>
</dbReference>
<proteinExistence type="inferred from homology"/>
<keyword evidence="4" id="KW-1185">Reference proteome</keyword>
<keyword evidence="2" id="KW-1277">Toxin-antitoxin system</keyword>
<evidence type="ECO:0008006" key="5">
    <source>
        <dbReference type="Google" id="ProtNLM"/>
    </source>
</evidence>
<comment type="similarity">
    <text evidence="1">Belongs to the RelE toxin family.</text>
</comment>